<gene>
    <name evidence="2" type="ORF">OFUS_LOCUS21599</name>
</gene>
<comment type="caution">
    <text evidence="2">The sequence shown here is derived from an EMBL/GenBank/DDBJ whole genome shotgun (WGS) entry which is preliminary data.</text>
</comment>
<dbReference type="Gene3D" id="2.40.50.90">
    <property type="match status" value="2"/>
</dbReference>
<sequence length="1510" mass="166719">MSDTICEICSIRESTIECIDCAKGGGKQESSAGAIAPVLLCQTCGDSWHQGRMSSHKYVLLTSKQHKTEVRSKLDKYLSQTKSIDNKISELGRVKTDLLARQQIFVRNIQETVTSVQSRLKDKGMEMVKKLKEHDQAKFEGLQKSELALKETLDEIKKIGRQVEVTLRLEHSMFEQEIEPWEAKLTDVDTSGLIDPLPSFDTQFTVDYRPINNAVEELTIKIATEEPPADLPLKPEGPIVPEPGVSSVLYTSSRLTSKGTFWAQIAMTPEENEYLDRISYSIRSDYIQQADIKPYSEIDEVLKVGDLCFARYQHDFKWYRGKIEEIKGDKADVRFLDYGNFERVNLTHILPYKHTPQYDFPFRSVECCLFAHLDSSLAQQARWDFVDIVSHANIKATFKNKVADTDIWYINMDLVLLDDGSEINANDHIMASDAKGKAPSGQLKYTDIRLQEGTLKPEDVVKANAGTRSPSKSSQDNTDGKSQTQEVTGAIKQSPIKTVNKSVNDIKECEPKYQILKEFDLKEVIGDSKDVKLPQGILPLLPGAMNSAGDHATPNEQLKPKPPTPPKGSPIKSPHSPSAATQLLMGQLPPPGHLGSLCQIPPFVINTNEPLSNNEQNTLVKVSDGEKSSDLSSLPMINTDVVQSGFSNAAGIDLNSIASSMADQLMGNPIGQSIHTNDNATLNTFEQGLILSPKSMKSDTTESTIDSHVVLCTRDTSPDLSDNSEPICPNEQVDQSQKATIEQTVSCETPKFQPLASSKNSSPESVAVKHNIETDSSAKVDNASDKELLKSAVYQVRPMLPGVSTELIQPEIRDDIETGVDLSTSDEFVDTVEPENFTSDGADSEAPKPAINPIARTEGDMETFKPLVDSKTDSEGSKDKCAPNSELDPNTDTNKWDLESRKNELKPIINDKEDLETQLELEAKSNVIEDLETPRPEIVSILSVEGNKDTGKHMTNGLVNAELDIEASRATVQEKIETLKTTVDRNIETSKTSNSEGKIDAYNTNAQGNAETLKLTLNENIEIANTNKIRNKESSESNKGSVGIVPLMDIQLEKAPLRETTPVKEIIQEAISSTESKSKIVPLGQSSPGSTAYSKVFKNRVKAVGTSFQASVTSQLEKNATFWATYCHDDKAEELFEIFKHDLIKSAQMMSPPKPVAPGQLHLGLDSQKQWARVKVTSIPNEDWINVDFIDLGKSSSIHASTLRRLPNKFLSIPWQSVKCQLKIPESVLPEISVGSARIFQQLTAGKQLQFVVEACKKENPVVVTVLDTLQNQPININSLTFKDVTDPETATTAEDANEPKKAAANYRVPTPPEDQESPSKESNTNSPSSSDADIALYINKLIPSEQSAAGLHQQPSPATYVPPNPESPEKAVRVEDTPVSTESNSQGVSGFDEDAWQESSGPTSSAQPPTDSWKPSNARRPNQQRERNDSDGSRSQRECFNCNQKGHQQRDCQLPRRQQQQRRDLRGDRKGGYRDKNRSQRGGGGKNTYNCYSCGQSDHIAKDCPTPKQ</sequence>
<feature type="region of interest" description="Disordered" evidence="1">
    <location>
        <begin position="1349"/>
        <end position="1510"/>
    </location>
</feature>
<evidence type="ECO:0000256" key="1">
    <source>
        <dbReference type="SAM" id="MobiDB-lite"/>
    </source>
</evidence>
<name>A0A8J1TXU3_OWEFU</name>
<dbReference type="CDD" id="cd20379">
    <property type="entry name" value="Tudor_dTUD-like"/>
    <property type="match status" value="1"/>
</dbReference>
<feature type="compositionally biased region" description="Low complexity" evidence="1">
    <location>
        <begin position="1321"/>
        <end position="1331"/>
    </location>
</feature>
<dbReference type="PANTHER" id="PTHR16442:SF1">
    <property type="entry name" value="RING FINGER PROTEIN 17"/>
    <property type="match status" value="1"/>
</dbReference>
<dbReference type="PANTHER" id="PTHR16442">
    <property type="entry name" value="RING FINGER PROTEIN 17"/>
    <property type="match status" value="1"/>
</dbReference>
<dbReference type="SMART" id="SM00333">
    <property type="entry name" value="TUDOR"/>
    <property type="match status" value="2"/>
</dbReference>
<keyword evidence="3" id="KW-1185">Reference proteome</keyword>
<feature type="compositionally biased region" description="Polar residues" evidence="1">
    <location>
        <begin position="466"/>
        <end position="487"/>
    </location>
</feature>
<evidence type="ECO:0000313" key="3">
    <source>
        <dbReference type="Proteomes" id="UP000749559"/>
    </source>
</evidence>
<feature type="compositionally biased region" description="Basic and acidic residues" evidence="1">
    <location>
        <begin position="1424"/>
        <end position="1438"/>
    </location>
</feature>
<feature type="region of interest" description="Disordered" evidence="1">
    <location>
        <begin position="855"/>
        <end position="899"/>
    </location>
</feature>
<dbReference type="InterPro" id="IPR036875">
    <property type="entry name" value="Znf_CCHC_sf"/>
</dbReference>
<dbReference type="InterPro" id="IPR001878">
    <property type="entry name" value="Znf_CCHC"/>
</dbReference>
<dbReference type="GO" id="GO:0003676">
    <property type="term" value="F:nucleic acid binding"/>
    <property type="evidence" value="ECO:0007669"/>
    <property type="project" value="InterPro"/>
</dbReference>
<proteinExistence type="predicted"/>
<feature type="compositionally biased region" description="Basic and acidic residues" evidence="1">
    <location>
        <begin position="1368"/>
        <end position="1377"/>
    </location>
</feature>
<dbReference type="EMBL" id="CAIIXF020000010">
    <property type="protein sequence ID" value="CAH1797281.1"/>
    <property type="molecule type" value="Genomic_DNA"/>
</dbReference>
<dbReference type="GO" id="GO:0008270">
    <property type="term" value="F:zinc ion binding"/>
    <property type="evidence" value="ECO:0007669"/>
    <property type="project" value="InterPro"/>
</dbReference>
<dbReference type="InterPro" id="IPR035437">
    <property type="entry name" value="SNase_OB-fold_sf"/>
</dbReference>
<feature type="region of interest" description="Disordered" evidence="1">
    <location>
        <begin position="543"/>
        <end position="588"/>
    </location>
</feature>
<organism evidence="2 3">
    <name type="scientific">Owenia fusiformis</name>
    <name type="common">Polychaete worm</name>
    <dbReference type="NCBI Taxonomy" id="6347"/>
    <lineage>
        <taxon>Eukaryota</taxon>
        <taxon>Metazoa</taxon>
        <taxon>Spiralia</taxon>
        <taxon>Lophotrochozoa</taxon>
        <taxon>Annelida</taxon>
        <taxon>Polychaeta</taxon>
        <taxon>Sedentaria</taxon>
        <taxon>Canalipalpata</taxon>
        <taxon>Sabellida</taxon>
        <taxon>Oweniida</taxon>
        <taxon>Oweniidae</taxon>
        <taxon>Owenia</taxon>
    </lineage>
</organism>
<dbReference type="Proteomes" id="UP000749559">
    <property type="component" value="Unassembled WGS sequence"/>
</dbReference>
<feature type="region of interest" description="Disordered" evidence="1">
    <location>
        <begin position="1287"/>
        <end position="1332"/>
    </location>
</feature>
<dbReference type="SUPFAM" id="SSF63748">
    <property type="entry name" value="Tudor/PWWP/MBT"/>
    <property type="match status" value="2"/>
</dbReference>
<evidence type="ECO:0000313" key="2">
    <source>
        <dbReference type="EMBL" id="CAH1797281.1"/>
    </source>
</evidence>
<feature type="region of interest" description="Disordered" evidence="1">
    <location>
        <begin position="456"/>
        <end position="493"/>
    </location>
</feature>
<dbReference type="InterPro" id="IPR002999">
    <property type="entry name" value="Tudor"/>
</dbReference>
<feature type="compositionally biased region" description="Polar residues" evidence="1">
    <location>
        <begin position="1488"/>
        <end position="1497"/>
    </location>
</feature>
<dbReference type="Gene3D" id="4.10.60.10">
    <property type="entry name" value="Zinc finger, CCHC-type"/>
    <property type="match status" value="2"/>
</dbReference>
<accession>A0A8J1TXU3</accession>
<dbReference type="SMART" id="SM00343">
    <property type="entry name" value="ZnF_C2HC"/>
    <property type="match status" value="2"/>
</dbReference>
<dbReference type="PROSITE" id="PS50304">
    <property type="entry name" value="TUDOR"/>
    <property type="match status" value="1"/>
</dbReference>
<feature type="compositionally biased region" description="Polar residues" evidence="1">
    <location>
        <begin position="1379"/>
        <end position="1389"/>
    </location>
</feature>
<feature type="compositionally biased region" description="Polar residues" evidence="1">
    <location>
        <begin position="1398"/>
        <end position="1422"/>
    </location>
</feature>
<dbReference type="CDD" id="cd19757">
    <property type="entry name" value="Bbox1"/>
    <property type="match status" value="1"/>
</dbReference>
<dbReference type="Pfam" id="PF00567">
    <property type="entry name" value="TUDOR"/>
    <property type="match status" value="2"/>
</dbReference>
<feature type="compositionally biased region" description="Basic and acidic residues" evidence="1">
    <location>
        <begin position="857"/>
        <end position="881"/>
    </location>
</feature>
<dbReference type="OrthoDB" id="249932at2759"/>
<dbReference type="Pfam" id="PF00098">
    <property type="entry name" value="zf-CCHC"/>
    <property type="match status" value="2"/>
</dbReference>
<protein>
    <submittedName>
        <fullName evidence="2">Uncharacterized protein</fullName>
    </submittedName>
</protein>
<dbReference type="Gene3D" id="2.30.30.140">
    <property type="match status" value="2"/>
</dbReference>
<dbReference type="SUPFAM" id="SSF57756">
    <property type="entry name" value="Retrovirus zinc finger-like domains"/>
    <property type="match status" value="1"/>
</dbReference>
<reference evidence="2" key="1">
    <citation type="submission" date="2022-03" db="EMBL/GenBank/DDBJ databases">
        <authorList>
            <person name="Martin C."/>
        </authorList>
    </citation>
    <scope>NUCLEOTIDE SEQUENCE</scope>
</reference>
<feature type="compositionally biased region" description="Basic and acidic residues" evidence="1">
    <location>
        <begin position="1462"/>
        <end position="1479"/>
    </location>
</feature>
<dbReference type="PROSITE" id="PS50158">
    <property type="entry name" value="ZF_CCHC"/>
    <property type="match status" value="2"/>
</dbReference>